<evidence type="ECO:0000313" key="3">
    <source>
        <dbReference type="EMBL" id="PQO33367.1"/>
    </source>
</evidence>
<keyword evidence="1" id="KW-0732">Signal</keyword>
<comment type="caution">
    <text evidence="3">The sequence shown here is derived from an EMBL/GenBank/DDBJ whole genome shotgun (WGS) entry which is preliminary data.</text>
</comment>
<protein>
    <recommendedName>
        <fullName evidence="2">Peptidase C39 domain-containing protein</fullName>
    </recommendedName>
</protein>
<evidence type="ECO:0000259" key="2">
    <source>
        <dbReference type="PROSITE" id="PS50990"/>
    </source>
</evidence>
<dbReference type="Proteomes" id="UP000240009">
    <property type="component" value="Unassembled WGS sequence"/>
</dbReference>
<sequence length="243" mass="27348">MRYPRIKLICVPVIAMGVAVALAAAATAQTRSQFGPPVRTNDHNIQAYARTWTAIRDQNIVKQQRDFSCGAAALATICRYYWGDPVTENQVLGVIEKQLTREELEERFKNGLAISDLRLTAVKLGYLSTIGRLSMSELADVKVPLVVAIRLEETNHFVVLRGMANGWVFLADPARGNLRIPQFEFERIWIENAVLVVAKKGKAKSDVSQLGVRHEEMARGWLDDQIIRTFPEKPFRVPFPAYP</sequence>
<evidence type="ECO:0000256" key="1">
    <source>
        <dbReference type="SAM" id="SignalP"/>
    </source>
</evidence>
<organism evidence="3 4">
    <name type="scientific">Blastopirellula marina</name>
    <dbReference type="NCBI Taxonomy" id="124"/>
    <lineage>
        <taxon>Bacteria</taxon>
        <taxon>Pseudomonadati</taxon>
        <taxon>Planctomycetota</taxon>
        <taxon>Planctomycetia</taxon>
        <taxon>Pirellulales</taxon>
        <taxon>Pirellulaceae</taxon>
        <taxon>Blastopirellula</taxon>
    </lineage>
</organism>
<dbReference type="InterPro" id="IPR005074">
    <property type="entry name" value="Peptidase_C39"/>
</dbReference>
<dbReference type="Pfam" id="PF03412">
    <property type="entry name" value="Peptidase_C39"/>
    <property type="match status" value="1"/>
</dbReference>
<feature type="chain" id="PRO_5015755159" description="Peptidase C39 domain-containing protein" evidence="1">
    <location>
        <begin position="24"/>
        <end position="243"/>
    </location>
</feature>
<feature type="signal peptide" evidence="1">
    <location>
        <begin position="1"/>
        <end position="23"/>
    </location>
</feature>
<feature type="domain" description="Peptidase C39" evidence="2">
    <location>
        <begin position="63"/>
        <end position="196"/>
    </location>
</feature>
<dbReference type="RefSeq" id="WP_146115619.1">
    <property type="nucleotide sequence ID" value="NZ_PUIA01000035.1"/>
</dbReference>
<dbReference type="GO" id="GO:0005524">
    <property type="term" value="F:ATP binding"/>
    <property type="evidence" value="ECO:0007669"/>
    <property type="project" value="InterPro"/>
</dbReference>
<dbReference type="EMBL" id="PUIA01000035">
    <property type="protein sequence ID" value="PQO33367.1"/>
    <property type="molecule type" value="Genomic_DNA"/>
</dbReference>
<reference evidence="3 4" key="1">
    <citation type="submission" date="2018-02" db="EMBL/GenBank/DDBJ databases">
        <title>Comparative genomes isolates from brazilian mangrove.</title>
        <authorList>
            <person name="Araujo J.E."/>
            <person name="Taketani R.G."/>
            <person name="Silva M.C.P."/>
            <person name="Loureco M.V."/>
            <person name="Andreote F.D."/>
        </authorList>
    </citation>
    <scope>NUCLEOTIDE SEQUENCE [LARGE SCALE GENOMIC DNA]</scope>
    <source>
        <strain evidence="3 4">HEX-2 MGV</strain>
    </source>
</reference>
<accession>A0A2S8FML1</accession>
<dbReference type="GO" id="GO:0008233">
    <property type="term" value="F:peptidase activity"/>
    <property type="evidence" value="ECO:0007669"/>
    <property type="project" value="InterPro"/>
</dbReference>
<gene>
    <name evidence="3" type="ORF">C5Y96_10990</name>
</gene>
<dbReference type="AlphaFoldDB" id="A0A2S8FML1"/>
<evidence type="ECO:0000313" key="4">
    <source>
        <dbReference type="Proteomes" id="UP000240009"/>
    </source>
</evidence>
<dbReference type="OrthoDB" id="13401at2"/>
<dbReference type="PROSITE" id="PS50990">
    <property type="entry name" value="PEPTIDASE_C39"/>
    <property type="match status" value="1"/>
</dbReference>
<name>A0A2S8FML1_9BACT</name>
<dbReference type="Gene3D" id="3.90.70.10">
    <property type="entry name" value="Cysteine proteinases"/>
    <property type="match status" value="1"/>
</dbReference>
<dbReference type="GO" id="GO:0006508">
    <property type="term" value="P:proteolysis"/>
    <property type="evidence" value="ECO:0007669"/>
    <property type="project" value="InterPro"/>
</dbReference>
<proteinExistence type="predicted"/>
<dbReference type="GO" id="GO:0016020">
    <property type="term" value="C:membrane"/>
    <property type="evidence" value="ECO:0007669"/>
    <property type="project" value="InterPro"/>
</dbReference>